<feature type="region of interest" description="Disordered" evidence="4">
    <location>
        <begin position="413"/>
        <end position="434"/>
    </location>
</feature>
<evidence type="ECO:0000256" key="3">
    <source>
        <dbReference type="PROSITE-ProRule" id="PRU00810"/>
    </source>
</evidence>
<keyword evidence="7" id="KW-1185">Reference proteome</keyword>
<evidence type="ECO:0000256" key="2">
    <source>
        <dbReference type="ARBA" id="ARBA00023242"/>
    </source>
</evidence>
<dbReference type="InterPro" id="IPR039774">
    <property type="entry name" value="Sin3-like"/>
</dbReference>
<keyword evidence="2 3" id="KW-0539">Nucleus</keyword>
<dbReference type="Gene3D" id="1.20.1160.11">
    <property type="entry name" value="Paired amphipathic helix"/>
    <property type="match status" value="2"/>
</dbReference>
<evidence type="ECO:0000313" key="6">
    <source>
        <dbReference type="EMBL" id="KAH6593212.1"/>
    </source>
</evidence>
<sequence>MMMDSVVSNAGDAPSSITAPSSSIAPAAETDSATNGTVQTGLGHALDFLDQVKALITPLQFQEFLVLLKMFKSKRLSSDAMAERVALLFQDHPQLMQGFAAFLPPDILSPSSSSLSIGSTSHIRLASASTSSTTITPGPTRTSHRKRSVRSMKTTSSVRHSNPVSGANSIDEVSDNNATSTTSTTTGTTATPTPSTATGPTPNLPNLFLMSGNPELDMAQSLNFLTSVRKAYAHSPDVYIKFVAYLQDSFKKSLPLSKVVEDVGVMFVDRPEVLQAFLEFIPISALKQSHLEMERSLIDKRQSMDALPETLRKFQKHDSDSVGPGEAGPEMGYAVDTSLADGVQSIDCHSYHGTTTPNHGASGVSGGGASTLGPHTRSSDTLNGGQGESIVTINDDSNNSNSCFNHILHGESHRTHDSGGYHTSPQRSVSGKPSMATLTSPFSVSTSSHSHHKSLYATHSENDPLLPVSSVPACALDSFSSVAAATTVPSTISSCGYFTFAMAVIGWTLFIGVIVYALARHTGTGFFGLD</sequence>
<evidence type="ECO:0000256" key="5">
    <source>
        <dbReference type="SAM" id="Phobius"/>
    </source>
</evidence>
<dbReference type="SUPFAM" id="SSF47762">
    <property type="entry name" value="PAH2 domain"/>
    <property type="match status" value="2"/>
</dbReference>
<accession>A0ABQ8F6Q2</accession>
<feature type="region of interest" description="Disordered" evidence="4">
    <location>
        <begin position="350"/>
        <end position="396"/>
    </location>
</feature>
<dbReference type="Pfam" id="PF02671">
    <property type="entry name" value="PAH"/>
    <property type="match status" value="1"/>
</dbReference>
<feature type="compositionally biased region" description="Low complexity" evidence="4">
    <location>
        <begin position="178"/>
        <end position="201"/>
    </location>
</feature>
<feature type="region of interest" description="Disordered" evidence="4">
    <location>
        <begin position="1"/>
        <end position="36"/>
    </location>
</feature>
<dbReference type="EMBL" id="JAFCIX010000357">
    <property type="protein sequence ID" value="KAH6593212.1"/>
    <property type="molecule type" value="Genomic_DNA"/>
</dbReference>
<dbReference type="InterPro" id="IPR036600">
    <property type="entry name" value="PAH_sf"/>
</dbReference>
<evidence type="ECO:0008006" key="8">
    <source>
        <dbReference type="Google" id="ProtNLM"/>
    </source>
</evidence>
<evidence type="ECO:0000313" key="7">
    <source>
        <dbReference type="Proteomes" id="UP001648503"/>
    </source>
</evidence>
<reference evidence="6 7" key="1">
    <citation type="submission" date="2021-02" db="EMBL/GenBank/DDBJ databases">
        <title>Variation within the Batrachochytrium salamandrivorans European outbreak.</title>
        <authorList>
            <person name="Kelly M."/>
            <person name="Pasmans F."/>
            <person name="Shea T.P."/>
            <person name="Munoz J.F."/>
            <person name="Carranza S."/>
            <person name="Cuomo C.A."/>
            <person name="Martel A."/>
        </authorList>
    </citation>
    <scope>NUCLEOTIDE SEQUENCE [LARGE SCALE GENOMIC DNA]</scope>
    <source>
        <strain evidence="6 7">AMFP18/2</strain>
    </source>
</reference>
<dbReference type="InterPro" id="IPR003822">
    <property type="entry name" value="PAH"/>
</dbReference>
<feature type="region of interest" description="Disordered" evidence="4">
    <location>
        <begin position="127"/>
        <end position="202"/>
    </location>
</feature>
<dbReference type="Proteomes" id="UP001648503">
    <property type="component" value="Unassembled WGS sequence"/>
</dbReference>
<keyword evidence="5" id="KW-1133">Transmembrane helix</keyword>
<comment type="subcellular location">
    <subcellularLocation>
        <location evidence="1 3">Nucleus</location>
    </subcellularLocation>
</comment>
<dbReference type="PROSITE" id="PS51477">
    <property type="entry name" value="PAH"/>
    <property type="match status" value="2"/>
</dbReference>
<feature type="compositionally biased region" description="Polar residues" evidence="4">
    <location>
        <begin position="151"/>
        <end position="168"/>
    </location>
</feature>
<comment type="caution">
    <text evidence="6">The sequence shown here is derived from an EMBL/GenBank/DDBJ whole genome shotgun (WGS) entry which is preliminary data.</text>
</comment>
<proteinExistence type="predicted"/>
<organism evidence="6 7">
    <name type="scientific">Batrachochytrium salamandrivorans</name>
    <dbReference type="NCBI Taxonomy" id="1357716"/>
    <lineage>
        <taxon>Eukaryota</taxon>
        <taxon>Fungi</taxon>
        <taxon>Fungi incertae sedis</taxon>
        <taxon>Chytridiomycota</taxon>
        <taxon>Chytridiomycota incertae sedis</taxon>
        <taxon>Chytridiomycetes</taxon>
        <taxon>Rhizophydiales</taxon>
        <taxon>Rhizophydiales incertae sedis</taxon>
        <taxon>Batrachochytrium</taxon>
    </lineage>
</organism>
<feature type="compositionally biased region" description="Polar residues" evidence="4">
    <location>
        <begin position="421"/>
        <end position="431"/>
    </location>
</feature>
<evidence type="ECO:0000256" key="1">
    <source>
        <dbReference type="ARBA" id="ARBA00004123"/>
    </source>
</evidence>
<keyword evidence="5" id="KW-0472">Membrane</keyword>
<protein>
    <recommendedName>
        <fullName evidence="8">Histone deacetylase interacting domain-containing protein</fullName>
    </recommendedName>
</protein>
<evidence type="ECO:0000256" key="4">
    <source>
        <dbReference type="SAM" id="MobiDB-lite"/>
    </source>
</evidence>
<feature type="compositionally biased region" description="Low complexity" evidence="4">
    <location>
        <begin position="127"/>
        <end position="141"/>
    </location>
</feature>
<dbReference type="PANTHER" id="PTHR12346">
    <property type="entry name" value="SIN3B-RELATED"/>
    <property type="match status" value="1"/>
</dbReference>
<feature type="transmembrane region" description="Helical" evidence="5">
    <location>
        <begin position="497"/>
        <end position="519"/>
    </location>
</feature>
<keyword evidence="5" id="KW-0812">Transmembrane</keyword>
<gene>
    <name evidence="6" type="ORF">BASA50_007419</name>
</gene>
<name>A0ABQ8F6Q2_9FUNG</name>
<feature type="compositionally biased region" description="Low complexity" evidence="4">
    <location>
        <begin position="13"/>
        <end position="28"/>
    </location>
</feature>